<organism evidence="4 5">
    <name type="scientific">Hydatigena taeniaeformis</name>
    <name type="common">Feline tapeworm</name>
    <name type="synonym">Taenia taeniaeformis</name>
    <dbReference type="NCBI Taxonomy" id="6205"/>
    <lineage>
        <taxon>Eukaryota</taxon>
        <taxon>Metazoa</taxon>
        <taxon>Spiralia</taxon>
        <taxon>Lophotrochozoa</taxon>
        <taxon>Platyhelminthes</taxon>
        <taxon>Cestoda</taxon>
        <taxon>Eucestoda</taxon>
        <taxon>Cyclophyllidea</taxon>
        <taxon>Taeniidae</taxon>
        <taxon>Hydatigera</taxon>
    </lineage>
</organism>
<accession>A0A3P7EPM5</accession>
<feature type="domain" description="Cyclin-like" evidence="3">
    <location>
        <begin position="187"/>
        <end position="297"/>
    </location>
</feature>
<dbReference type="SMART" id="SM00385">
    <property type="entry name" value="CYCLIN"/>
    <property type="match status" value="2"/>
</dbReference>
<evidence type="ECO:0000313" key="4">
    <source>
        <dbReference type="EMBL" id="VDM23183.1"/>
    </source>
</evidence>
<gene>
    <name evidence="4" type="ORF">TTAC_LOCUS3703</name>
</gene>
<dbReference type="AlphaFoldDB" id="A0A3P7EPM5"/>
<keyword evidence="1 2" id="KW-0195">Cyclin</keyword>
<feature type="domain" description="Cyclin-like" evidence="3">
    <location>
        <begin position="79"/>
        <end position="164"/>
    </location>
</feature>
<comment type="similarity">
    <text evidence="2">Belongs to the cyclin family.</text>
</comment>
<dbReference type="Gene3D" id="1.10.472.10">
    <property type="entry name" value="Cyclin-like"/>
    <property type="match status" value="2"/>
</dbReference>
<dbReference type="Pfam" id="PF02984">
    <property type="entry name" value="Cyclin_C"/>
    <property type="match status" value="1"/>
</dbReference>
<name>A0A3P7EPM5_HYDTA</name>
<dbReference type="InterPro" id="IPR013763">
    <property type="entry name" value="Cyclin-like_dom"/>
</dbReference>
<dbReference type="SUPFAM" id="SSF47954">
    <property type="entry name" value="Cyclin-like"/>
    <property type="match status" value="2"/>
</dbReference>
<dbReference type="InterPro" id="IPR006671">
    <property type="entry name" value="Cyclin_N"/>
</dbReference>
<dbReference type="InterPro" id="IPR004367">
    <property type="entry name" value="Cyclin_C-dom"/>
</dbReference>
<dbReference type="Pfam" id="PF00134">
    <property type="entry name" value="Cyclin_N"/>
    <property type="match status" value="1"/>
</dbReference>
<protein>
    <recommendedName>
        <fullName evidence="3">Cyclin-like domain-containing protein</fullName>
    </recommendedName>
</protein>
<evidence type="ECO:0000256" key="1">
    <source>
        <dbReference type="ARBA" id="ARBA00023127"/>
    </source>
</evidence>
<dbReference type="InterPro" id="IPR036915">
    <property type="entry name" value="Cyclin-like_sf"/>
</dbReference>
<evidence type="ECO:0000256" key="2">
    <source>
        <dbReference type="RuleBase" id="RU000383"/>
    </source>
</evidence>
<proteinExistence type="inferred from homology"/>
<dbReference type="OrthoDB" id="6272950at2759"/>
<dbReference type="Proteomes" id="UP000274429">
    <property type="component" value="Unassembled WGS sequence"/>
</dbReference>
<dbReference type="PANTHER" id="PTHR10177">
    <property type="entry name" value="CYCLINS"/>
    <property type="match status" value="1"/>
</dbReference>
<keyword evidence="5" id="KW-1185">Reference proteome</keyword>
<sequence length="314" mass="36287">MVSAVEHSTAIIFFILVESYEFRSRRVTSEFLNTECRWLRHVIYYFTERLKDLRILKDYKPDSLNRSGIDAAFRAHMFGWMLKVQLYMGIPNEVLHLATTYVDRYIWRTVTGSGECQLLADAALWVAIKTSTAKIWIKPEYMCKMARYSFSKEQLICMEENLLNVLDFGVYCPTPYTYLEIFLDIGNDIPPYCTRLVKSACAYILDMGLVEYKLTQFPAFLRCLAAIYLIRLILRVNGHILQGGRLNPCEENFHEFSALPPLPDDLKVVTGYSEESDLPSVAFIYATLVQKAKEFLAPRSTYPTELLVRLDVIV</sequence>
<dbReference type="InterPro" id="IPR039361">
    <property type="entry name" value="Cyclin"/>
</dbReference>
<evidence type="ECO:0000259" key="3">
    <source>
        <dbReference type="SMART" id="SM00385"/>
    </source>
</evidence>
<dbReference type="EMBL" id="UYWX01002894">
    <property type="protein sequence ID" value="VDM23183.1"/>
    <property type="molecule type" value="Genomic_DNA"/>
</dbReference>
<evidence type="ECO:0000313" key="5">
    <source>
        <dbReference type="Proteomes" id="UP000274429"/>
    </source>
</evidence>
<reference evidence="4 5" key="1">
    <citation type="submission" date="2018-11" db="EMBL/GenBank/DDBJ databases">
        <authorList>
            <consortium name="Pathogen Informatics"/>
        </authorList>
    </citation>
    <scope>NUCLEOTIDE SEQUENCE [LARGE SCALE GENOMIC DNA]</scope>
</reference>